<feature type="region of interest" description="Disordered" evidence="1">
    <location>
        <begin position="1"/>
        <end position="20"/>
    </location>
</feature>
<accession>A0A1V6R2S0</accession>
<reference evidence="3" key="1">
    <citation type="journal article" date="2017" name="Nat. Microbiol.">
        <title>Global analysis of biosynthetic gene clusters reveals vast potential of secondary metabolite production in Penicillium species.</title>
        <authorList>
            <person name="Nielsen J.C."/>
            <person name="Grijseels S."/>
            <person name="Prigent S."/>
            <person name="Ji B."/>
            <person name="Dainat J."/>
            <person name="Nielsen K.F."/>
            <person name="Frisvad J.C."/>
            <person name="Workman M."/>
            <person name="Nielsen J."/>
        </authorList>
    </citation>
    <scope>NUCLEOTIDE SEQUENCE [LARGE SCALE GENOMIC DNA]</scope>
    <source>
        <strain evidence="3">IBT 29486</strain>
    </source>
</reference>
<dbReference type="CDD" id="cd20546">
    <property type="entry name" value="CYCLIN_SpCG1C_ScCTK2-like_rpt2"/>
    <property type="match status" value="1"/>
</dbReference>
<sequence length="363" mass="40839">MARNMRSEPPQGGSTLEPSLSTPAIHPSFIQVANPYIFEQTIENCIQVMSVNPLRETSLRLQGVAWIDSVRRALNLPIRTFDTADAAAAALFTACKIEDTLKKSRDILCAAYNLKLAPSEHLSADDPMFEANARGIIGLERLMLEASGFDFRTRHPQKTLMKLGRHYGLLQNSEVSNLAYRISSDLYRTFAPIKQNSSTMAFSCLELAGRLLDQRVEQVESGLDYAQWSTSRAEIMETLFDLLELYTHHRPQTAVGLEFPADRFLTVRIPLNQEASEHHIPRYHPWISQLHKPSNGTAINNQDVSQPAHPLTPIAANGDRQRTGERGRDAAVRFMLDPACADEERRQVAAYFKVEMEEYEVDG</sequence>
<dbReference type="InterPro" id="IPR036915">
    <property type="entry name" value="Cyclin-like_sf"/>
</dbReference>
<dbReference type="InterPro" id="IPR043198">
    <property type="entry name" value="Cyclin/Ssn8"/>
</dbReference>
<dbReference type="EMBL" id="MDYP01000102">
    <property type="protein sequence ID" value="OQD95788.1"/>
    <property type="molecule type" value="Genomic_DNA"/>
</dbReference>
<dbReference type="OrthoDB" id="4951845at2759"/>
<dbReference type="STRING" id="29845.A0A1V6R2S0"/>
<gene>
    <name evidence="2" type="ORF">PENVUL_c102G05245</name>
</gene>
<evidence type="ECO:0008006" key="4">
    <source>
        <dbReference type="Google" id="ProtNLM"/>
    </source>
</evidence>
<evidence type="ECO:0000256" key="1">
    <source>
        <dbReference type="SAM" id="MobiDB-lite"/>
    </source>
</evidence>
<dbReference type="FunFam" id="1.10.472.10:FF:000101">
    <property type="entry name" value="Cyclin, putative"/>
    <property type="match status" value="1"/>
</dbReference>
<keyword evidence="3" id="KW-1185">Reference proteome</keyword>
<comment type="caution">
    <text evidence="2">The sequence shown here is derived from an EMBL/GenBank/DDBJ whole genome shotgun (WGS) entry which is preliminary data.</text>
</comment>
<evidence type="ECO:0000313" key="3">
    <source>
        <dbReference type="Proteomes" id="UP000191518"/>
    </source>
</evidence>
<dbReference type="Proteomes" id="UP000191518">
    <property type="component" value="Unassembled WGS sequence"/>
</dbReference>
<dbReference type="GO" id="GO:0006357">
    <property type="term" value="P:regulation of transcription by RNA polymerase II"/>
    <property type="evidence" value="ECO:0007669"/>
    <property type="project" value="InterPro"/>
</dbReference>
<proteinExistence type="predicted"/>
<dbReference type="PANTHER" id="PTHR10026">
    <property type="entry name" value="CYCLIN"/>
    <property type="match status" value="1"/>
</dbReference>
<dbReference type="AlphaFoldDB" id="A0A1V6R2S0"/>
<dbReference type="Gene3D" id="1.10.472.10">
    <property type="entry name" value="Cyclin-like"/>
    <property type="match status" value="2"/>
</dbReference>
<organism evidence="2 3">
    <name type="scientific">Penicillium vulpinum</name>
    <dbReference type="NCBI Taxonomy" id="29845"/>
    <lineage>
        <taxon>Eukaryota</taxon>
        <taxon>Fungi</taxon>
        <taxon>Dikarya</taxon>
        <taxon>Ascomycota</taxon>
        <taxon>Pezizomycotina</taxon>
        <taxon>Eurotiomycetes</taxon>
        <taxon>Eurotiomycetidae</taxon>
        <taxon>Eurotiales</taxon>
        <taxon>Aspergillaceae</taxon>
        <taxon>Penicillium</taxon>
    </lineage>
</organism>
<dbReference type="GO" id="GO:0016538">
    <property type="term" value="F:cyclin-dependent protein serine/threonine kinase regulator activity"/>
    <property type="evidence" value="ECO:0007669"/>
    <property type="project" value="InterPro"/>
</dbReference>
<evidence type="ECO:0000313" key="2">
    <source>
        <dbReference type="EMBL" id="OQD95788.1"/>
    </source>
</evidence>
<dbReference type="SUPFAM" id="SSF47954">
    <property type="entry name" value="Cyclin-like"/>
    <property type="match status" value="2"/>
</dbReference>
<protein>
    <recommendedName>
        <fullName evidence="4">Cyclin N-terminal domain-containing protein</fullName>
    </recommendedName>
</protein>
<name>A0A1V6R2S0_9EURO</name>